<dbReference type="InParanoid" id="A0A152A3N4"/>
<dbReference type="Pfam" id="PF00786">
    <property type="entry name" value="PBD"/>
    <property type="match status" value="1"/>
</dbReference>
<dbReference type="GO" id="GO:0005856">
    <property type="term" value="C:cytoskeleton"/>
    <property type="evidence" value="ECO:0007669"/>
    <property type="project" value="UniProtKB-SubCell"/>
</dbReference>
<dbReference type="PRINTS" id="PR01217">
    <property type="entry name" value="PRICHEXTENSN"/>
</dbReference>
<evidence type="ECO:0000256" key="1">
    <source>
        <dbReference type="ARBA" id="ARBA00004123"/>
    </source>
</evidence>
<dbReference type="Gene3D" id="2.30.29.30">
    <property type="entry name" value="Pleckstrin-homology domain (PH domain)/Phosphotyrosine-binding domain (PTB)"/>
    <property type="match status" value="1"/>
</dbReference>
<dbReference type="SMART" id="SM00285">
    <property type="entry name" value="PBD"/>
    <property type="match status" value="1"/>
</dbReference>
<dbReference type="PROSITE" id="PS50229">
    <property type="entry name" value="WH1"/>
    <property type="match status" value="1"/>
</dbReference>
<evidence type="ECO:0000259" key="9">
    <source>
        <dbReference type="PROSITE" id="PS50108"/>
    </source>
</evidence>
<comment type="caution">
    <text evidence="12">The sequence shown here is derived from an EMBL/GenBank/DDBJ whole genome shotgun (WGS) entry which is preliminary data.</text>
</comment>
<dbReference type="InterPro" id="IPR000095">
    <property type="entry name" value="CRIB_dom"/>
</dbReference>
<dbReference type="FunCoup" id="A0A152A3N4">
    <property type="interactions" value="89"/>
</dbReference>
<dbReference type="InterPro" id="IPR036936">
    <property type="entry name" value="CRIB_dom_sf"/>
</dbReference>
<feature type="compositionally biased region" description="Pro residues" evidence="8">
    <location>
        <begin position="240"/>
        <end position="339"/>
    </location>
</feature>
<feature type="region of interest" description="Disordered" evidence="8">
    <location>
        <begin position="139"/>
        <end position="160"/>
    </location>
</feature>
<dbReference type="InterPro" id="IPR033927">
    <property type="entry name" value="WASPfam_EVH1"/>
</dbReference>
<dbReference type="OrthoDB" id="8963340at2759"/>
<evidence type="ECO:0000259" key="10">
    <source>
        <dbReference type="PROSITE" id="PS50229"/>
    </source>
</evidence>
<dbReference type="Proteomes" id="UP000076078">
    <property type="component" value="Unassembled WGS sequence"/>
</dbReference>
<dbReference type="CDD" id="cd00132">
    <property type="entry name" value="CRIB"/>
    <property type="match status" value="1"/>
</dbReference>
<dbReference type="Pfam" id="PF00568">
    <property type="entry name" value="WH1"/>
    <property type="match status" value="1"/>
</dbReference>
<dbReference type="SUPFAM" id="SSF47912">
    <property type="entry name" value="Wiscott-Aldrich syndrome protein, WASP, C-terminal domain"/>
    <property type="match status" value="1"/>
</dbReference>
<dbReference type="GO" id="GO:0003779">
    <property type="term" value="F:actin binding"/>
    <property type="evidence" value="ECO:0007669"/>
    <property type="project" value="InterPro"/>
</dbReference>
<feature type="domain" description="WH1" evidence="10">
    <location>
        <begin position="15"/>
        <end position="123"/>
    </location>
</feature>
<dbReference type="InterPro" id="IPR011993">
    <property type="entry name" value="PH-like_dom_sf"/>
</dbReference>
<dbReference type="OMA" id="FSVELYF"/>
<evidence type="ECO:0000256" key="2">
    <source>
        <dbReference type="ARBA" id="ARBA00004245"/>
    </source>
</evidence>
<gene>
    <name evidence="12" type="ORF">DLAC_02933</name>
</gene>
<dbReference type="InterPro" id="IPR000697">
    <property type="entry name" value="WH1/EVH1_dom"/>
</dbReference>
<dbReference type="GO" id="GO:0005634">
    <property type="term" value="C:nucleus"/>
    <property type="evidence" value="ECO:0007669"/>
    <property type="project" value="UniProtKB-SubCell"/>
</dbReference>
<feature type="domain" description="CRIB" evidence="9">
    <location>
        <begin position="172"/>
        <end position="185"/>
    </location>
</feature>
<keyword evidence="3" id="KW-0963">Cytoplasm</keyword>
<evidence type="ECO:0000256" key="6">
    <source>
        <dbReference type="ARBA" id="ARBA00023212"/>
    </source>
</evidence>
<keyword evidence="6" id="KW-0206">Cytoskeleton</keyword>
<evidence type="ECO:0000313" key="12">
    <source>
        <dbReference type="EMBL" id="KYR00873.1"/>
    </source>
</evidence>
<keyword evidence="13" id="KW-1185">Reference proteome</keyword>
<keyword evidence="5" id="KW-0677">Repeat</keyword>
<feature type="region of interest" description="Disordered" evidence="8">
    <location>
        <begin position="165"/>
        <end position="184"/>
    </location>
</feature>
<accession>A0A152A3N4</accession>
<evidence type="ECO:0000256" key="8">
    <source>
        <dbReference type="SAM" id="MobiDB-lite"/>
    </source>
</evidence>
<keyword evidence="7" id="KW-0539">Nucleus</keyword>
<dbReference type="STRING" id="361077.A0A152A3N4"/>
<dbReference type="PROSITE" id="PS51082">
    <property type="entry name" value="WH2"/>
    <property type="match status" value="1"/>
</dbReference>
<feature type="domain" description="WH2" evidence="11">
    <location>
        <begin position="355"/>
        <end position="372"/>
    </location>
</feature>
<evidence type="ECO:0000256" key="3">
    <source>
        <dbReference type="ARBA" id="ARBA00022490"/>
    </source>
</evidence>
<dbReference type="Gene3D" id="3.90.810.10">
    <property type="entry name" value="CRIB domain"/>
    <property type="match status" value="1"/>
</dbReference>
<dbReference type="InterPro" id="IPR011026">
    <property type="entry name" value="WAS_C"/>
</dbReference>
<dbReference type="InterPro" id="IPR003124">
    <property type="entry name" value="WH2_dom"/>
</dbReference>
<dbReference type="EMBL" id="LODT01000013">
    <property type="protein sequence ID" value="KYR00873.1"/>
    <property type="molecule type" value="Genomic_DNA"/>
</dbReference>
<dbReference type="SMART" id="SM00461">
    <property type="entry name" value="WH1"/>
    <property type="match status" value="1"/>
</dbReference>
<dbReference type="PROSITE" id="PS50108">
    <property type="entry name" value="CRIB"/>
    <property type="match status" value="1"/>
</dbReference>
<dbReference type="SUPFAM" id="SSF50729">
    <property type="entry name" value="PH domain-like"/>
    <property type="match status" value="1"/>
</dbReference>
<evidence type="ECO:0000259" key="11">
    <source>
        <dbReference type="PROSITE" id="PS51082"/>
    </source>
</evidence>
<evidence type="ECO:0000256" key="5">
    <source>
        <dbReference type="ARBA" id="ARBA00022737"/>
    </source>
</evidence>
<dbReference type="GO" id="GO:0007015">
    <property type="term" value="P:actin filament organization"/>
    <property type="evidence" value="ECO:0007669"/>
    <property type="project" value="InterPro"/>
</dbReference>
<organism evidence="12 13">
    <name type="scientific">Tieghemostelium lacteum</name>
    <name type="common">Slime mold</name>
    <name type="synonym">Dictyostelium lacteum</name>
    <dbReference type="NCBI Taxonomy" id="361077"/>
    <lineage>
        <taxon>Eukaryota</taxon>
        <taxon>Amoebozoa</taxon>
        <taxon>Evosea</taxon>
        <taxon>Eumycetozoa</taxon>
        <taxon>Dictyostelia</taxon>
        <taxon>Dictyosteliales</taxon>
        <taxon>Raperosteliaceae</taxon>
        <taxon>Tieghemostelium</taxon>
    </lineage>
</organism>
<reference evidence="12 13" key="1">
    <citation type="submission" date="2015-12" db="EMBL/GenBank/DDBJ databases">
        <title>Dictyostelia acquired genes for synthesis and detection of signals that induce cell-type specialization by lateral gene transfer from prokaryotes.</title>
        <authorList>
            <person name="Gloeckner G."/>
            <person name="Schaap P."/>
        </authorList>
    </citation>
    <scope>NUCLEOTIDE SEQUENCE [LARGE SCALE GENOMIC DNA]</scope>
    <source>
        <strain evidence="12 13">TK</strain>
    </source>
</reference>
<dbReference type="AlphaFoldDB" id="A0A152A3N4"/>
<evidence type="ECO:0000256" key="7">
    <source>
        <dbReference type="ARBA" id="ARBA00023242"/>
    </source>
</evidence>
<dbReference type="PANTHER" id="PTHR11202">
    <property type="entry name" value="SPROUTY-RELATED, EVH1 DOMAIN-CONTAINING PROTEIN FAMILY MEMBER"/>
    <property type="match status" value="1"/>
</dbReference>
<dbReference type="PANTHER" id="PTHR11202:SF36">
    <property type="entry name" value="ACTIN NUCLEATION-PROMOTING FACTOR WASL"/>
    <property type="match status" value="1"/>
</dbReference>
<proteinExistence type="predicted"/>
<feature type="region of interest" description="Disordered" evidence="8">
    <location>
        <begin position="229"/>
        <end position="385"/>
    </location>
</feature>
<name>A0A152A3N4_TIELA</name>
<protein>
    <submittedName>
        <fullName evidence="12">Wiscott-Aldrich syndrome protein</fullName>
    </submittedName>
</protein>
<evidence type="ECO:0000313" key="13">
    <source>
        <dbReference type="Proteomes" id="UP000076078"/>
    </source>
</evidence>
<sequence length="423" mass="46063">MVTLSDQEKNQVSFVHGSSCDILSTTVARLYDGKSGYWEFTGAVGAVSVISDRVGKVNHIKIVDLRTTRCVFEQELYDGFDYQKPRDFFHTFEGDSQVFGLSFADISEAAEFYQQVLNCKSGVSRAAAANISTAKLQSQTSSQSLKKEEPKKKKSGFFGKFFGGGEEENMEISSPTSFQHKSHIGWDPEKGFDIRDIPADWRKLFQSAGIKKSDLKDAETAKQLVSIIGQHQASEGASKAPPPPPPSHGRSVPPPPPPSHQQPHPLPHVPSHHPPPPPPSHHPQTPPPPPPHVSTPPPPPPMNHTPPPPPPPVHNTGGVPPPPPPPPPMNHTPPPPPPMNNNGPNSLARHDSSVGRGDLLASIREGKKLHHVDPDENPLPDVKDITNEGNLVATLANFMANRRANLGEDIVEEDDDDDDWSDY</sequence>
<comment type="subcellular location">
    <subcellularLocation>
        <location evidence="2">Cytoplasm</location>
        <location evidence="2">Cytoskeleton</location>
    </subcellularLocation>
    <subcellularLocation>
        <location evidence="1">Nucleus</location>
    </subcellularLocation>
</comment>
<dbReference type="CDD" id="cd01205">
    <property type="entry name" value="EVH1_WASP-like"/>
    <property type="match status" value="1"/>
</dbReference>
<evidence type="ECO:0000256" key="4">
    <source>
        <dbReference type="ARBA" id="ARBA00022553"/>
    </source>
</evidence>
<keyword evidence="4" id="KW-0597">Phosphoprotein</keyword>